<evidence type="ECO:0000259" key="4">
    <source>
        <dbReference type="PROSITE" id="PS50862"/>
    </source>
</evidence>
<dbReference type="SUPFAM" id="SSF55681">
    <property type="entry name" value="Class II aaRS and biotin synthetases"/>
    <property type="match status" value="1"/>
</dbReference>
<dbReference type="GO" id="GO:0000049">
    <property type="term" value="F:tRNA binding"/>
    <property type="evidence" value="ECO:0007669"/>
    <property type="project" value="TreeGrafter"/>
</dbReference>
<dbReference type="GO" id="GO:0004824">
    <property type="term" value="F:lysine-tRNA ligase activity"/>
    <property type="evidence" value="ECO:0007669"/>
    <property type="project" value="TreeGrafter"/>
</dbReference>
<accession>A0A0G1XZY1</accession>
<dbReference type="PANTHER" id="PTHR42918">
    <property type="entry name" value="LYSYL-TRNA SYNTHETASE"/>
    <property type="match status" value="1"/>
</dbReference>
<gene>
    <name evidence="5" type="ORF">UY82_C0021G0004</name>
</gene>
<keyword evidence="2" id="KW-0547">Nucleotide-binding</keyword>
<keyword evidence="3" id="KW-0067">ATP-binding</keyword>
<sequence>MKSAETISTVQLRSPQIAKIRMDALSAIRFFFVSRDFVEVETPLLVASPDMDPALSPLEVRLKAGGKAALITSPEYSLKKLLGSGMKKIFSLNKVFRDEEAWDERHVSEFTMVEWYEAGADYRSGMRQTRELILAVATALNVVEHPLLKEWEVKRMEELFAENLGVEQVGLRTREELLARARRLDIHTHESDSWSDVFYRLYLAKIEPTLPTDRATVICDYPLPQAALSRPCPDGVYAERFELFSGTLELCNAFTELTDADEQRRRFECERAERERLGKTVFPIDEELLRLLPSVQNPTFGNALGVDRLLMTLLGAKSLDEILLFPPVRLFGPPSTS</sequence>
<dbReference type="GO" id="GO:0006430">
    <property type="term" value="P:lysyl-tRNA aminoacylation"/>
    <property type="evidence" value="ECO:0007669"/>
    <property type="project" value="TreeGrafter"/>
</dbReference>
<proteinExistence type="predicted"/>
<evidence type="ECO:0000256" key="3">
    <source>
        <dbReference type="ARBA" id="ARBA00022840"/>
    </source>
</evidence>
<dbReference type="PATRIC" id="fig|1618986.3.peg.248"/>
<dbReference type="InterPro" id="IPR004364">
    <property type="entry name" value="Aa-tRNA-synt_II"/>
</dbReference>
<name>A0A0G1XZY1_9BACT</name>
<dbReference type="InterPro" id="IPR006195">
    <property type="entry name" value="aa-tRNA-synth_II"/>
</dbReference>
<evidence type="ECO:0000313" key="5">
    <source>
        <dbReference type="EMBL" id="KKW36531.1"/>
    </source>
</evidence>
<keyword evidence="5" id="KW-0030">Aminoacyl-tRNA synthetase</keyword>
<dbReference type="EMBL" id="LCRN01000021">
    <property type="protein sequence ID" value="KKW36531.1"/>
    <property type="molecule type" value="Genomic_DNA"/>
</dbReference>
<dbReference type="PANTHER" id="PTHR42918:SF6">
    <property type="entry name" value="ELONGATION FACTOR P--(R)-BETA-LYSINE LIGASE"/>
    <property type="match status" value="1"/>
</dbReference>
<dbReference type="PROSITE" id="PS50862">
    <property type="entry name" value="AA_TRNA_LIGASE_II"/>
    <property type="match status" value="1"/>
</dbReference>
<evidence type="ECO:0000313" key="6">
    <source>
        <dbReference type="Proteomes" id="UP000033865"/>
    </source>
</evidence>
<dbReference type="GO" id="GO:0005524">
    <property type="term" value="F:ATP binding"/>
    <property type="evidence" value="ECO:0007669"/>
    <property type="project" value="InterPro"/>
</dbReference>
<evidence type="ECO:0000256" key="2">
    <source>
        <dbReference type="ARBA" id="ARBA00022741"/>
    </source>
</evidence>
<reference evidence="5 6" key="1">
    <citation type="journal article" date="2015" name="Nature">
        <title>rRNA introns, odd ribosomes, and small enigmatic genomes across a large radiation of phyla.</title>
        <authorList>
            <person name="Brown C.T."/>
            <person name="Hug L.A."/>
            <person name="Thomas B.C."/>
            <person name="Sharon I."/>
            <person name="Castelle C.J."/>
            <person name="Singh A."/>
            <person name="Wilkins M.J."/>
            <person name="Williams K.H."/>
            <person name="Banfield J.F."/>
        </authorList>
    </citation>
    <scope>NUCLEOTIDE SEQUENCE [LARGE SCALE GENOMIC DNA]</scope>
</reference>
<organism evidence="5 6">
    <name type="scientific">Candidatus Uhrbacteria bacterium GW2011_GWC2_53_7</name>
    <dbReference type="NCBI Taxonomy" id="1618986"/>
    <lineage>
        <taxon>Bacteria</taxon>
        <taxon>Candidatus Uhriibacteriota</taxon>
    </lineage>
</organism>
<keyword evidence="1" id="KW-0436">Ligase</keyword>
<dbReference type="GO" id="GO:0005829">
    <property type="term" value="C:cytosol"/>
    <property type="evidence" value="ECO:0007669"/>
    <property type="project" value="TreeGrafter"/>
</dbReference>
<dbReference type="InterPro" id="IPR045864">
    <property type="entry name" value="aa-tRNA-synth_II/BPL/LPL"/>
</dbReference>
<comment type="caution">
    <text evidence="5">The sequence shown here is derived from an EMBL/GenBank/DDBJ whole genome shotgun (WGS) entry which is preliminary data.</text>
</comment>
<feature type="domain" description="Aminoacyl-transfer RNA synthetases class-II family profile" evidence="4">
    <location>
        <begin position="19"/>
        <end position="326"/>
    </location>
</feature>
<protein>
    <submittedName>
        <fullName evidence="5">tRNA synthetase class II (D K and N)</fullName>
    </submittedName>
</protein>
<dbReference type="AlphaFoldDB" id="A0A0G1XZY1"/>
<evidence type="ECO:0000256" key="1">
    <source>
        <dbReference type="ARBA" id="ARBA00022598"/>
    </source>
</evidence>
<dbReference type="Proteomes" id="UP000033865">
    <property type="component" value="Unassembled WGS sequence"/>
</dbReference>
<dbReference type="Pfam" id="PF00152">
    <property type="entry name" value="tRNA-synt_2"/>
    <property type="match status" value="1"/>
</dbReference>
<dbReference type="Gene3D" id="3.30.930.10">
    <property type="entry name" value="Bira Bifunctional Protein, Domain 2"/>
    <property type="match status" value="1"/>
</dbReference>